<keyword evidence="2" id="KW-1185">Reference proteome</keyword>
<evidence type="ECO:0000313" key="1">
    <source>
        <dbReference type="EMBL" id="KAJ2878534.1"/>
    </source>
</evidence>
<dbReference type="Proteomes" id="UP001139981">
    <property type="component" value="Unassembled WGS sequence"/>
</dbReference>
<feature type="non-terminal residue" evidence="1">
    <location>
        <position position="314"/>
    </location>
</feature>
<protein>
    <submittedName>
        <fullName evidence="1">DNA helicase ino80</fullName>
    </submittedName>
</protein>
<reference evidence="1" key="1">
    <citation type="submission" date="2022-07" db="EMBL/GenBank/DDBJ databases">
        <title>Phylogenomic reconstructions and comparative analyses of Kickxellomycotina fungi.</title>
        <authorList>
            <person name="Reynolds N.K."/>
            <person name="Stajich J.E."/>
            <person name="Barry K."/>
            <person name="Grigoriev I.V."/>
            <person name="Crous P."/>
            <person name="Smith M.E."/>
        </authorList>
    </citation>
    <scope>NUCLEOTIDE SEQUENCE</scope>
    <source>
        <strain evidence="1">CBS 190363</strain>
    </source>
</reference>
<dbReference type="EMBL" id="JANBVB010003517">
    <property type="protein sequence ID" value="KAJ2878534.1"/>
    <property type="molecule type" value="Genomic_DNA"/>
</dbReference>
<proteinExistence type="predicted"/>
<keyword evidence="1" id="KW-0067">ATP-binding</keyword>
<comment type="caution">
    <text evidence="1">The sequence shown here is derived from an EMBL/GenBank/DDBJ whole genome shotgun (WGS) entry which is preliminary data.</text>
</comment>
<evidence type="ECO:0000313" key="2">
    <source>
        <dbReference type="Proteomes" id="UP001139981"/>
    </source>
</evidence>
<accession>A0ACC1LT75</accession>
<keyword evidence="1" id="KW-0347">Helicase</keyword>
<name>A0ACC1LT75_9FUNG</name>
<sequence length="314" mass="36088">MQLVAQLCQREVYRVFAPPQPRSVAANSLAPVPRPPKEMQMRARRNLREMLQFWKRYEKEEREMRKRAEKEAAERLKQEEDLRESRRQARKLDFLITQTEIYSTFAGEKIAEAVARETTANTAELGDIDFDDDDRAKLVEHARQSAQNALALQKAQTREFDLAQQKSREEHDSDMSAAAGPSQDANVAEALDSMNFQDPEMMAGADIPQPRMLMCQLKEYQLKGLTWLAHLYDQGINGILADEMGLGKTVQSISLLAYLAEHHNIWGPFMVVAPASTLHNWQQELTRFVPEFKVLPYWGTTKDRKVLRQSLMNP</sequence>
<organism evidence="1 2">
    <name type="scientific">Coemansia aciculifera</name>
    <dbReference type="NCBI Taxonomy" id="417176"/>
    <lineage>
        <taxon>Eukaryota</taxon>
        <taxon>Fungi</taxon>
        <taxon>Fungi incertae sedis</taxon>
        <taxon>Zoopagomycota</taxon>
        <taxon>Kickxellomycotina</taxon>
        <taxon>Kickxellomycetes</taxon>
        <taxon>Kickxellales</taxon>
        <taxon>Kickxellaceae</taxon>
        <taxon>Coemansia</taxon>
    </lineage>
</organism>
<keyword evidence="1" id="KW-0378">Hydrolase</keyword>
<gene>
    <name evidence="1" type="primary">INO80_2</name>
    <name evidence="1" type="ORF">IWW38_006299</name>
</gene>
<keyword evidence="1" id="KW-0547">Nucleotide-binding</keyword>